<dbReference type="RefSeq" id="WP_155969862.1">
    <property type="nucleotide sequence ID" value="NZ_LT828648.1"/>
</dbReference>
<dbReference type="STRING" id="1325564.NSJP_0910"/>
<evidence type="ECO:0000313" key="1">
    <source>
        <dbReference type="EMBL" id="SLM47082.1"/>
    </source>
</evidence>
<dbReference type="OrthoDB" id="9813420at2"/>
<protein>
    <submittedName>
        <fullName evidence="1">Uncharacterized protein</fullName>
    </submittedName>
</protein>
<name>A0A1W1I262_9BACT</name>
<sequence>MKVVCSWCRYEGKNDVVGEKPPLDDVRETHGICLTHRDEVQARWRASRAYARDTGTDGLSPAPFRWKWRSPS</sequence>
<dbReference type="AlphaFoldDB" id="A0A1W1I262"/>
<accession>A0A1W1I262</accession>
<proteinExistence type="predicted"/>
<organism evidence="1 2">
    <name type="scientific">Nitrospira japonica</name>
    <dbReference type="NCBI Taxonomy" id="1325564"/>
    <lineage>
        <taxon>Bacteria</taxon>
        <taxon>Pseudomonadati</taxon>
        <taxon>Nitrospirota</taxon>
        <taxon>Nitrospiria</taxon>
        <taxon>Nitrospirales</taxon>
        <taxon>Nitrospiraceae</taxon>
        <taxon>Nitrospira</taxon>
    </lineage>
</organism>
<evidence type="ECO:0000313" key="2">
    <source>
        <dbReference type="Proteomes" id="UP000192042"/>
    </source>
</evidence>
<dbReference type="KEGG" id="nja:NSJP_0910"/>
<keyword evidence="2" id="KW-1185">Reference proteome</keyword>
<dbReference type="EMBL" id="LT828648">
    <property type="protein sequence ID" value="SLM47082.1"/>
    <property type="molecule type" value="Genomic_DNA"/>
</dbReference>
<reference evidence="1 2" key="1">
    <citation type="submission" date="2017-03" db="EMBL/GenBank/DDBJ databases">
        <authorList>
            <person name="Afonso C.L."/>
            <person name="Miller P.J."/>
            <person name="Scott M.A."/>
            <person name="Spackman E."/>
            <person name="Goraichik I."/>
            <person name="Dimitrov K.M."/>
            <person name="Suarez D.L."/>
            <person name="Swayne D.E."/>
        </authorList>
    </citation>
    <scope>NUCLEOTIDE SEQUENCE [LARGE SCALE GENOMIC DNA]</scope>
    <source>
        <strain evidence="1">Genome sequencing of Nitrospira japonica strain NJ11</strain>
    </source>
</reference>
<gene>
    <name evidence="1" type="ORF">NSJP_0910</name>
</gene>
<dbReference type="Proteomes" id="UP000192042">
    <property type="component" value="Chromosome I"/>
</dbReference>